<dbReference type="AlphaFoldDB" id="A0A9E4N3T2"/>
<keyword evidence="1" id="KW-0812">Transmembrane</keyword>
<feature type="transmembrane region" description="Helical" evidence="1">
    <location>
        <begin position="43"/>
        <end position="59"/>
    </location>
</feature>
<dbReference type="EMBL" id="JAEPCM010000354">
    <property type="protein sequence ID" value="MCG7946790.1"/>
    <property type="molecule type" value="Genomic_DNA"/>
</dbReference>
<comment type="caution">
    <text evidence="2">The sequence shown here is derived from an EMBL/GenBank/DDBJ whole genome shotgun (WGS) entry which is preliminary data.</text>
</comment>
<gene>
    <name evidence="2" type="ORF">JAZ07_10645</name>
</gene>
<evidence type="ECO:0000256" key="1">
    <source>
        <dbReference type="SAM" id="Phobius"/>
    </source>
</evidence>
<protein>
    <submittedName>
        <fullName evidence="2">Uncharacterized protein</fullName>
    </submittedName>
</protein>
<keyword evidence="1" id="KW-0472">Membrane</keyword>
<reference evidence="2" key="1">
    <citation type="journal article" date="2021" name="Proc. Natl. Acad. Sci. U.S.A.">
        <title>Global biogeography of chemosynthetic symbionts reveals both localized and globally distributed symbiont groups. .</title>
        <authorList>
            <person name="Osvatic J.T."/>
            <person name="Wilkins L.G.E."/>
            <person name="Leibrecht L."/>
            <person name="Leray M."/>
            <person name="Zauner S."/>
            <person name="Polzin J."/>
            <person name="Camacho Y."/>
            <person name="Gros O."/>
            <person name="van Gils J.A."/>
            <person name="Eisen J.A."/>
            <person name="Petersen J.M."/>
            <person name="Yuen B."/>
        </authorList>
    </citation>
    <scope>NUCLEOTIDE SEQUENCE</scope>
    <source>
        <strain evidence="2">MAGclacostrist064TRANS</strain>
    </source>
</reference>
<accession>A0A9E4N3T2</accession>
<proteinExistence type="predicted"/>
<keyword evidence="1" id="KW-1133">Transmembrane helix</keyword>
<name>A0A9E4N3T2_9GAMM</name>
<sequence>MSSSLHKVISPAFWLSGLLYLFYTDLDTGWLRLGVTPLLHTEVAFAMPTLLVAYLYLAIPASKEPLGYLTGTITGYEEK</sequence>
<organism evidence="2 3">
    <name type="scientific">Candidatus Thiodiazotropha taylori</name>
    <dbReference type="NCBI Taxonomy" id="2792791"/>
    <lineage>
        <taxon>Bacteria</taxon>
        <taxon>Pseudomonadati</taxon>
        <taxon>Pseudomonadota</taxon>
        <taxon>Gammaproteobacteria</taxon>
        <taxon>Chromatiales</taxon>
        <taxon>Sedimenticolaceae</taxon>
        <taxon>Candidatus Thiodiazotropha</taxon>
    </lineage>
</organism>
<feature type="transmembrane region" description="Helical" evidence="1">
    <location>
        <begin position="7"/>
        <end position="23"/>
    </location>
</feature>
<evidence type="ECO:0000313" key="2">
    <source>
        <dbReference type="EMBL" id="MCG7946790.1"/>
    </source>
</evidence>
<dbReference type="Proteomes" id="UP000886667">
    <property type="component" value="Unassembled WGS sequence"/>
</dbReference>
<evidence type="ECO:0000313" key="3">
    <source>
        <dbReference type="Proteomes" id="UP000886667"/>
    </source>
</evidence>